<dbReference type="OMA" id="ELDGCVW"/>
<feature type="chain" id="PRO_5041485740" description="Xyloglucan endotransglucosylase/hydrolase" evidence="5">
    <location>
        <begin position="25"/>
        <end position="376"/>
    </location>
</feature>
<gene>
    <name evidence="7" type="ORF">KI387_008488</name>
</gene>
<dbReference type="CDD" id="cd02176">
    <property type="entry name" value="GH16_XET"/>
    <property type="match status" value="1"/>
</dbReference>
<dbReference type="InterPro" id="IPR016455">
    <property type="entry name" value="XTH"/>
</dbReference>
<dbReference type="InterPro" id="IPR013320">
    <property type="entry name" value="ConA-like_dom_sf"/>
</dbReference>
<dbReference type="InterPro" id="IPR010713">
    <property type="entry name" value="XET_C"/>
</dbReference>
<dbReference type="PROSITE" id="PS51762">
    <property type="entry name" value="GH16_2"/>
    <property type="match status" value="1"/>
</dbReference>
<keyword evidence="5" id="KW-0964">Secreted</keyword>
<reference evidence="7 8" key="1">
    <citation type="journal article" date="2021" name="Nat. Plants">
        <title>The Taxus genome provides insights into paclitaxel biosynthesis.</title>
        <authorList>
            <person name="Xiong X."/>
            <person name="Gou J."/>
            <person name="Liao Q."/>
            <person name="Li Y."/>
            <person name="Zhou Q."/>
            <person name="Bi G."/>
            <person name="Li C."/>
            <person name="Du R."/>
            <person name="Wang X."/>
            <person name="Sun T."/>
            <person name="Guo L."/>
            <person name="Liang H."/>
            <person name="Lu P."/>
            <person name="Wu Y."/>
            <person name="Zhang Z."/>
            <person name="Ro D.K."/>
            <person name="Shang Y."/>
            <person name="Huang S."/>
            <person name="Yan J."/>
        </authorList>
    </citation>
    <scope>NUCLEOTIDE SEQUENCE [LARGE SCALE GENOMIC DNA]</scope>
    <source>
        <strain evidence="7">Ta-2019</strain>
    </source>
</reference>
<comment type="function">
    <text evidence="5">Catalyzes xyloglucan endohydrolysis (XEH) and/or endotransglycosylation (XET). Cleaves and religates xyloglucan polymers, an essential constituent of the primary cell wall, and thereby participates in cell wall construction of growing tissues.</text>
</comment>
<comment type="subcellular location">
    <subcellularLocation>
        <location evidence="5">Secreted</location>
        <location evidence="5">Cell wall</location>
    </subcellularLocation>
    <subcellularLocation>
        <location evidence="5">Secreted</location>
        <location evidence="5">Extracellular space</location>
        <location evidence="5">Apoplast</location>
    </subcellularLocation>
</comment>
<keyword evidence="1 5" id="KW-0808">Transferase</keyword>
<proteinExistence type="inferred from homology"/>
<keyword evidence="5" id="KW-0052">Apoplast</keyword>
<keyword evidence="5" id="KW-0732">Signal</keyword>
<comment type="caution">
    <text evidence="7">The sequence shown here is derived from an EMBL/GenBank/DDBJ whole genome shotgun (WGS) entry which is preliminary data.</text>
</comment>
<evidence type="ECO:0000256" key="1">
    <source>
        <dbReference type="ARBA" id="ARBA00022679"/>
    </source>
</evidence>
<dbReference type="GO" id="GO:0071555">
    <property type="term" value="P:cell wall organization"/>
    <property type="evidence" value="ECO:0007669"/>
    <property type="project" value="UniProtKB-KW"/>
</dbReference>
<dbReference type="InterPro" id="IPR044791">
    <property type="entry name" value="Beta-glucanase/XTH"/>
</dbReference>
<dbReference type="InterPro" id="IPR000757">
    <property type="entry name" value="Beta-glucanase-like"/>
</dbReference>
<keyword evidence="4 5" id="KW-0326">Glycosidase</keyword>
<comment type="PTM">
    <text evidence="5">Contains at least one intrachain disulfide bond essential for its enzymatic activity.</text>
</comment>
<dbReference type="Pfam" id="PF06955">
    <property type="entry name" value="XET_C"/>
    <property type="match status" value="1"/>
</dbReference>
<protein>
    <recommendedName>
        <fullName evidence="5">Xyloglucan endotransglucosylase/hydrolase</fullName>
        <ecNumber evidence="5">2.4.1.207</ecNumber>
    </recommendedName>
</protein>
<evidence type="ECO:0000256" key="2">
    <source>
        <dbReference type="ARBA" id="ARBA00022801"/>
    </source>
</evidence>
<dbReference type="GO" id="GO:0010411">
    <property type="term" value="P:xyloglucan metabolic process"/>
    <property type="evidence" value="ECO:0007669"/>
    <property type="project" value="InterPro"/>
</dbReference>
<comment type="similarity">
    <text evidence="5">Belongs to the glycosyl hydrolase 16 family.</text>
</comment>
<dbReference type="SUPFAM" id="SSF49899">
    <property type="entry name" value="Concanavalin A-like lectins/glucanases"/>
    <property type="match status" value="1"/>
</dbReference>
<name>A0AA38CXE9_TAXCH</name>
<dbReference type="GO" id="GO:0016762">
    <property type="term" value="F:xyloglucan:xyloglucosyl transferase activity"/>
    <property type="evidence" value="ECO:0007669"/>
    <property type="project" value="UniProtKB-EC"/>
</dbReference>
<dbReference type="GO" id="GO:0004553">
    <property type="term" value="F:hydrolase activity, hydrolyzing O-glycosyl compounds"/>
    <property type="evidence" value="ECO:0007669"/>
    <property type="project" value="InterPro"/>
</dbReference>
<dbReference type="AlphaFoldDB" id="A0AA38CXE9"/>
<dbReference type="PANTHER" id="PTHR31062">
    <property type="entry name" value="XYLOGLUCAN ENDOTRANSGLUCOSYLASE/HYDROLASE PROTEIN 8-RELATED"/>
    <property type="match status" value="1"/>
</dbReference>
<evidence type="ECO:0000313" key="7">
    <source>
        <dbReference type="EMBL" id="KAH9304084.1"/>
    </source>
</evidence>
<dbReference type="EC" id="2.4.1.207" evidence="5"/>
<keyword evidence="8" id="KW-1185">Reference proteome</keyword>
<dbReference type="Proteomes" id="UP000824469">
    <property type="component" value="Unassembled WGS sequence"/>
</dbReference>
<evidence type="ECO:0000313" key="8">
    <source>
        <dbReference type="Proteomes" id="UP000824469"/>
    </source>
</evidence>
<keyword evidence="3" id="KW-1015">Disulfide bond</keyword>
<sequence>MGCLFPHFYTLVLQLIFLSNIAECGHQEQHLTPPPTTHLTDQFSHLSFKEGYSVVWGGPANVQQVDGGNLVRLILDKSSGSGFISQDDFYYGFFSAAIKLPANYSAGIVVAFYTSNADVFPHTHDELDFEFLGHARRKQWILQTNIYVNGSTHMGREERFHLWFDPAAEFHEYSILWNYNHTVFLVDNIPIRELLHTQDRGLQYPSKPMSVYSTIWDGSGWATEGGMYPVDYRFAPFVSSYTNLELDGCVWNPTQSTPLCSYRPHSANPIDGSEFKSLDAKQRAGMDWTRKRFMTYSYCQDSWRYPIAPPECRGQKRNSRPRENHEYDIDGEAFEQEEPSTMTQFSKYGRMKFSIPPSQRMAGAGIGMDRRAFGRW</sequence>
<keyword evidence="5" id="KW-0134">Cell wall</keyword>
<keyword evidence="2 5" id="KW-0378">Hydrolase</keyword>
<dbReference type="Gene3D" id="2.60.120.200">
    <property type="match status" value="1"/>
</dbReference>
<evidence type="ECO:0000256" key="5">
    <source>
        <dbReference type="RuleBase" id="RU361120"/>
    </source>
</evidence>
<accession>A0AA38CXE9</accession>
<dbReference type="GO" id="GO:0048046">
    <property type="term" value="C:apoplast"/>
    <property type="evidence" value="ECO:0007669"/>
    <property type="project" value="UniProtKB-SubCell"/>
</dbReference>
<evidence type="ECO:0000256" key="4">
    <source>
        <dbReference type="ARBA" id="ARBA00023295"/>
    </source>
</evidence>
<evidence type="ECO:0000259" key="6">
    <source>
        <dbReference type="PROSITE" id="PS51762"/>
    </source>
</evidence>
<keyword evidence="5" id="KW-0961">Cell wall biogenesis/degradation</keyword>
<dbReference type="EMBL" id="JAHRHJ020000008">
    <property type="protein sequence ID" value="KAH9304084.1"/>
    <property type="molecule type" value="Genomic_DNA"/>
</dbReference>
<evidence type="ECO:0000256" key="3">
    <source>
        <dbReference type="ARBA" id="ARBA00023157"/>
    </source>
</evidence>
<organism evidence="7 8">
    <name type="scientific">Taxus chinensis</name>
    <name type="common">Chinese yew</name>
    <name type="synonym">Taxus wallichiana var. chinensis</name>
    <dbReference type="NCBI Taxonomy" id="29808"/>
    <lineage>
        <taxon>Eukaryota</taxon>
        <taxon>Viridiplantae</taxon>
        <taxon>Streptophyta</taxon>
        <taxon>Embryophyta</taxon>
        <taxon>Tracheophyta</taxon>
        <taxon>Spermatophyta</taxon>
        <taxon>Pinopsida</taxon>
        <taxon>Pinidae</taxon>
        <taxon>Conifers II</taxon>
        <taxon>Cupressales</taxon>
        <taxon>Taxaceae</taxon>
        <taxon>Taxus</taxon>
    </lineage>
</organism>
<feature type="signal peptide" evidence="5">
    <location>
        <begin position="1"/>
        <end position="24"/>
    </location>
</feature>
<dbReference type="Pfam" id="PF00722">
    <property type="entry name" value="Glyco_hydro_16"/>
    <property type="match status" value="1"/>
</dbReference>
<dbReference type="GO" id="GO:0042546">
    <property type="term" value="P:cell wall biogenesis"/>
    <property type="evidence" value="ECO:0007669"/>
    <property type="project" value="InterPro"/>
</dbReference>
<feature type="domain" description="GH16" evidence="6">
    <location>
        <begin position="27"/>
        <end position="241"/>
    </location>
</feature>